<proteinExistence type="predicted"/>
<evidence type="ECO:0000313" key="1">
    <source>
        <dbReference type="EMBL" id="KAL0566231.1"/>
    </source>
</evidence>
<organism evidence="1 2">
    <name type="scientific">Marasmius crinis-equi</name>
    <dbReference type="NCBI Taxonomy" id="585013"/>
    <lineage>
        <taxon>Eukaryota</taxon>
        <taxon>Fungi</taxon>
        <taxon>Dikarya</taxon>
        <taxon>Basidiomycota</taxon>
        <taxon>Agaricomycotina</taxon>
        <taxon>Agaricomycetes</taxon>
        <taxon>Agaricomycetidae</taxon>
        <taxon>Agaricales</taxon>
        <taxon>Marasmiineae</taxon>
        <taxon>Marasmiaceae</taxon>
        <taxon>Marasmius</taxon>
    </lineage>
</organism>
<dbReference type="Proteomes" id="UP001465976">
    <property type="component" value="Unassembled WGS sequence"/>
</dbReference>
<sequence length="362" mass="40708">MQQKCVGKPVNDQVCWFYLETSDVCPQCDISPTFPLFKLADCDEHIHMTIGPNSELFHSETGRWRQVGASVPRRLMPGAVVLYRAPQTYGQMYKIIDLPADMQDEMGAQSRLRDSSLLKKSTPLLKRKASFVEQESQRQVRPRVEISSADDLTCQSPPSTSFTSYSPTIDLTLHLETTSPSTFKAGAATIVVSKAPTNRPQELINQLSVQPLTPNEREKAHSAHARWPLMYFAPMLEGIRQIENNRGTGSELEKHKRAFPMSVGSATTMTQHMRYWVAAPLVPESLIDEFAVKPRSTWKEFCKAVERGWGTKLLKLKELNGLKKGKAKAEVAQVKIKDEVHGGSLVYKVKTEENDIIYIDSD</sequence>
<dbReference type="EMBL" id="JBAHYK010001966">
    <property type="protein sequence ID" value="KAL0566231.1"/>
    <property type="molecule type" value="Genomic_DNA"/>
</dbReference>
<gene>
    <name evidence="1" type="ORF">V5O48_015787</name>
</gene>
<evidence type="ECO:0000313" key="2">
    <source>
        <dbReference type="Proteomes" id="UP001465976"/>
    </source>
</evidence>
<reference evidence="1 2" key="1">
    <citation type="submission" date="2024-02" db="EMBL/GenBank/DDBJ databases">
        <title>A draft genome for the cacao thread blight pathogen Marasmius crinis-equi.</title>
        <authorList>
            <person name="Cohen S.P."/>
            <person name="Baruah I.K."/>
            <person name="Amoako-Attah I."/>
            <person name="Bukari Y."/>
            <person name="Meinhardt L.W."/>
            <person name="Bailey B.A."/>
        </authorList>
    </citation>
    <scope>NUCLEOTIDE SEQUENCE [LARGE SCALE GENOMIC DNA]</scope>
    <source>
        <strain evidence="1 2">GH-76</strain>
    </source>
</reference>
<keyword evidence="2" id="KW-1185">Reference proteome</keyword>
<name>A0ABR3ETJ5_9AGAR</name>
<comment type="caution">
    <text evidence="1">The sequence shown here is derived from an EMBL/GenBank/DDBJ whole genome shotgun (WGS) entry which is preliminary data.</text>
</comment>
<accession>A0ABR3ETJ5</accession>
<protein>
    <submittedName>
        <fullName evidence="1">Uncharacterized protein</fullName>
    </submittedName>
</protein>